<dbReference type="PROSITE" id="PS51318">
    <property type="entry name" value="TAT"/>
    <property type="match status" value="1"/>
</dbReference>
<name>A0ABT1ACA8_9PSEU</name>
<keyword evidence="3" id="KW-1185">Reference proteome</keyword>
<dbReference type="RefSeq" id="WP_252446216.1">
    <property type="nucleotide sequence ID" value="NZ_JAGSOV010000089.1"/>
</dbReference>
<sequence>MRTPHPATSRRKLVAAAALALTTALLGLPGTAAAAAQPIKCDDTVTGQADSYPGPRASDTYDNLFDNSWRVPGLATHIPQGTATWSNWDGEDDLILVAGYDELGKTSSVINGIDARTGENVGHAKIEYSHVGGIAVFERQGWAYVSGPQDRTVRKYNLAELREAIKSTEEGPLQPKGADQTVHGSSFLTSHGPTNTLWAGQFLDDTRSHMSSYTVADNGDLEQRPGFWEVPRKTQGLVVTEDLFIYSTSHGRNNRSNIYVVRRGEGSSRLDTARLSCFRAPSMSEGLAVYGDHVYVVYESGADYYSHAHDKPDNVITELHKAPIARLDHLAPR</sequence>
<comment type="caution">
    <text evidence="2">The sequence shown here is derived from an EMBL/GenBank/DDBJ whole genome shotgun (WGS) entry which is preliminary data.</text>
</comment>
<reference evidence="2" key="1">
    <citation type="submission" date="2021-04" db="EMBL/GenBank/DDBJ databases">
        <title>Pseudonocardia sp. nov., isolated from sandy soil of mangrove forest.</title>
        <authorList>
            <person name="Zan Z."/>
            <person name="Huang R."/>
            <person name="Liu W."/>
        </authorList>
    </citation>
    <scope>NUCLEOTIDE SEQUENCE</scope>
    <source>
        <strain evidence="2">S2-4</strain>
    </source>
</reference>
<gene>
    <name evidence="2" type="ORF">KDL28_37060</name>
</gene>
<feature type="chain" id="PRO_5045287346" evidence="1">
    <location>
        <begin position="35"/>
        <end position="333"/>
    </location>
</feature>
<dbReference type="Proteomes" id="UP001165283">
    <property type="component" value="Unassembled WGS sequence"/>
</dbReference>
<dbReference type="InterPro" id="IPR006311">
    <property type="entry name" value="TAT_signal"/>
</dbReference>
<evidence type="ECO:0000313" key="3">
    <source>
        <dbReference type="Proteomes" id="UP001165283"/>
    </source>
</evidence>
<protein>
    <submittedName>
        <fullName evidence="2">Uncharacterized protein</fullName>
    </submittedName>
</protein>
<proteinExistence type="predicted"/>
<feature type="signal peptide" evidence="1">
    <location>
        <begin position="1"/>
        <end position="34"/>
    </location>
</feature>
<evidence type="ECO:0000256" key="1">
    <source>
        <dbReference type="SAM" id="SignalP"/>
    </source>
</evidence>
<dbReference type="EMBL" id="JAGSOV010000089">
    <property type="protein sequence ID" value="MCO1660675.1"/>
    <property type="molecule type" value="Genomic_DNA"/>
</dbReference>
<organism evidence="2 3">
    <name type="scientific">Pseudonocardia humida</name>
    <dbReference type="NCBI Taxonomy" id="2800819"/>
    <lineage>
        <taxon>Bacteria</taxon>
        <taxon>Bacillati</taxon>
        <taxon>Actinomycetota</taxon>
        <taxon>Actinomycetes</taxon>
        <taxon>Pseudonocardiales</taxon>
        <taxon>Pseudonocardiaceae</taxon>
        <taxon>Pseudonocardia</taxon>
    </lineage>
</organism>
<keyword evidence="1" id="KW-0732">Signal</keyword>
<dbReference type="SUPFAM" id="SSF63825">
    <property type="entry name" value="YWTD domain"/>
    <property type="match status" value="1"/>
</dbReference>
<evidence type="ECO:0000313" key="2">
    <source>
        <dbReference type="EMBL" id="MCO1660675.1"/>
    </source>
</evidence>
<accession>A0ABT1ACA8</accession>